<keyword evidence="6 7" id="KW-0687">Ribonucleoprotein</keyword>
<dbReference type="EMBL" id="MK783267">
    <property type="protein sequence ID" value="QIG87236.1"/>
    <property type="molecule type" value="Genomic_DNA"/>
</dbReference>
<keyword evidence="3 7" id="KW-0699">rRNA-binding</keyword>
<dbReference type="InterPro" id="IPR018258">
    <property type="entry name" value="Ribosomal_bL21_CS"/>
</dbReference>
<reference evidence="9" key="1">
    <citation type="journal article" date="2019" name="Mitochondrial DNA Part B Resour">
        <title>Complete chloroplast genome of red seaweed Halymenia maculata (J. Agardh, 1885).</title>
        <authorList>
            <person name="Tan W."/>
            <person name="Wang R."/>
            <person name="Liu H."/>
            <person name="Wang Y."/>
            <person name="Ke H."/>
            <person name="Fan J."/>
            <person name="Chen F."/>
        </authorList>
    </citation>
    <scope>NUCLEOTIDE SEQUENCE</scope>
</reference>
<gene>
    <name evidence="7 9" type="primary">rpl21</name>
</gene>
<dbReference type="PROSITE" id="PS01169">
    <property type="entry name" value="RIBOSOMAL_L21"/>
    <property type="match status" value="1"/>
</dbReference>
<dbReference type="GO" id="GO:0019843">
    <property type="term" value="F:rRNA binding"/>
    <property type="evidence" value="ECO:0007669"/>
    <property type="project" value="UniProtKB-UniRule"/>
</dbReference>
<protein>
    <recommendedName>
        <fullName evidence="7">Large ribosomal subunit protein bL21c</fullName>
    </recommendedName>
</protein>
<comment type="similarity">
    <text evidence="1 7 8">Belongs to the bacterial ribosomal protein bL21 family.</text>
</comment>
<dbReference type="RefSeq" id="YP_009745226.1">
    <property type="nucleotide sequence ID" value="NC_046751.1"/>
</dbReference>
<name>A0A6G6YCI0_9FLOR</name>
<dbReference type="InterPro" id="IPR001787">
    <property type="entry name" value="Ribosomal_bL21"/>
</dbReference>
<evidence type="ECO:0000256" key="8">
    <source>
        <dbReference type="RuleBase" id="RU000563"/>
    </source>
</evidence>
<evidence type="ECO:0000256" key="6">
    <source>
        <dbReference type="ARBA" id="ARBA00023274"/>
    </source>
</evidence>
<proteinExistence type="inferred from homology"/>
<comment type="function">
    <text evidence="7 8">This protein binds to 23S rRNA.</text>
</comment>
<dbReference type="GO" id="GO:0006412">
    <property type="term" value="P:translation"/>
    <property type="evidence" value="ECO:0007669"/>
    <property type="project" value="UniProtKB-UniRule"/>
</dbReference>
<dbReference type="InterPro" id="IPR036164">
    <property type="entry name" value="bL21-like_sf"/>
</dbReference>
<organism evidence="9">
    <name type="scientific">Halymenia maculata</name>
    <dbReference type="NCBI Taxonomy" id="159591"/>
    <lineage>
        <taxon>Eukaryota</taxon>
        <taxon>Rhodophyta</taxon>
        <taxon>Florideophyceae</taxon>
        <taxon>Rhodymeniophycidae</taxon>
        <taxon>Halymeniales</taxon>
        <taxon>Halymeniaceae</taxon>
        <taxon>Halymenia</taxon>
    </lineage>
</organism>
<dbReference type="AlphaFoldDB" id="A0A6G6YCI0"/>
<evidence type="ECO:0000256" key="4">
    <source>
        <dbReference type="ARBA" id="ARBA00022884"/>
    </source>
</evidence>
<sequence>MIYAIIEASGKQVWVQPGKFYDLNYIDADPGDIIKFNHVLLVNEKGKILVGNPCLRSTYIKAKVLKHLRGSKVTVFKMKSKKNTRLKTGYRQKLTRLLIQEIIS</sequence>
<evidence type="ECO:0000256" key="3">
    <source>
        <dbReference type="ARBA" id="ARBA00022730"/>
    </source>
</evidence>
<keyword evidence="9" id="KW-0150">Chloroplast</keyword>
<dbReference type="GO" id="GO:0003735">
    <property type="term" value="F:structural constituent of ribosome"/>
    <property type="evidence" value="ECO:0007669"/>
    <property type="project" value="InterPro"/>
</dbReference>
<dbReference type="Pfam" id="PF00829">
    <property type="entry name" value="Ribosomal_L21p"/>
    <property type="match status" value="1"/>
</dbReference>
<dbReference type="SUPFAM" id="SSF141091">
    <property type="entry name" value="L21p-like"/>
    <property type="match status" value="1"/>
</dbReference>
<dbReference type="GeneID" id="54106919"/>
<geneLocation type="chloroplast" evidence="9"/>
<evidence type="ECO:0000313" key="9">
    <source>
        <dbReference type="EMBL" id="QIG87236.1"/>
    </source>
</evidence>
<dbReference type="PANTHER" id="PTHR21349:SF7">
    <property type="entry name" value="LARGE RIBOSOMAL SUBUNIT PROTEIN BL21C"/>
    <property type="match status" value="1"/>
</dbReference>
<evidence type="ECO:0000256" key="5">
    <source>
        <dbReference type="ARBA" id="ARBA00022980"/>
    </source>
</evidence>
<evidence type="ECO:0000256" key="2">
    <source>
        <dbReference type="ARBA" id="ARBA00022640"/>
    </source>
</evidence>
<accession>A0A6G6YCI0</accession>
<keyword evidence="4 7" id="KW-0694">RNA-binding</keyword>
<keyword evidence="2 9" id="KW-0934">Plastid</keyword>
<dbReference type="GO" id="GO:0009507">
    <property type="term" value="C:chloroplast"/>
    <property type="evidence" value="ECO:0007669"/>
    <property type="project" value="UniProtKB-SubCell"/>
</dbReference>
<dbReference type="InterPro" id="IPR028909">
    <property type="entry name" value="bL21-like"/>
</dbReference>
<dbReference type="HAMAP" id="MF_01363">
    <property type="entry name" value="Ribosomal_bL21"/>
    <property type="match status" value="1"/>
</dbReference>
<dbReference type="GO" id="GO:0005762">
    <property type="term" value="C:mitochondrial large ribosomal subunit"/>
    <property type="evidence" value="ECO:0007669"/>
    <property type="project" value="TreeGrafter"/>
</dbReference>
<comment type="subunit">
    <text evidence="7 8">Part of the 50S ribosomal subunit.</text>
</comment>
<comment type="subcellular location">
    <subcellularLocation>
        <location evidence="7">Plastid</location>
        <location evidence="7">Chloroplast</location>
    </subcellularLocation>
</comment>
<dbReference type="PANTHER" id="PTHR21349">
    <property type="entry name" value="50S RIBOSOMAL PROTEIN L21"/>
    <property type="match status" value="1"/>
</dbReference>
<evidence type="ECO:0000256" key="1">
    <source>
        <dbReference type="ARBA" id="ARBA00008563"/>
    </source>
</evidence>
<keyword evidence="5 7" id="KW-0689">Ribosomal protein</keyword>
<evidence type="ECO:0000256" key="7">
    <source>
        <dbReference type="HAMAP-Rule" id="MF_01363"/>
    </source>
</evidence>
<dbReference type="NCBIfam" id="TIGR00061">
    <property type="entry name" value="L21"/>
    <property type="match status" value="1"/>
</dbReference>